<reference evidence="2 3" key="3">
    <citation type="journal article" date="2013" name="Rice">
        <title>Improvement of the Oryza sativa Nipponbare reference genome using next generation sequence and optical map data.</title>
        <authorList>
            <person name="Kawahara Y."/>
            <person name="de la Bastide M."/>
            <person name="Hamilton J.P."/>
            <person name="Kanamori H."/>
            <person name="McCombie W.R."/>
            <person name="Ouyang S."/>
            <person name="Schwartz D.C."/>
            <person name="Tanaka T."/>
            <person name="Wu J."/>
            <person name="Zhou S."/>
            <person name="Childs K.L."/>
            <person name="Davidson R.M."/>
            <person name="Lin H."/>
            <person name="Quesada-Ocampo L."/>
            <person name="Vaillancourt B."/>
            <person name="Sakai H."/>
            <person name="Lee S.S."/>
            <person name="Kim J."/>
            <person name="Numa H."/>
            <person name="Itoh T."/>
            <person name="Buell C.R."/>
            <person name="Matsumoto T."/>
        </authorList>
    </citation>
    <scope>NUCLEOTIDE SEQUENCE [LARGE SCALE GENOMIC DNA]</scope>
    <source>
        <strain evidence="3">cv. Nipponbare</strain>
    </source>
</reference>
<keyword evidence="3" id="KW-1185">Reference proteome</keyword>
<protein>
    <submittedName>
        <fullName evidence="2">Os01g0109000 protein</fullName>
    </submittedName>
</protein>
<dbReference type="Proteomes" id="UP000059680">
    <property type="component" value="Chromosome 1"/>
</dbReference>
<feature type="region of interest" description="Disordered" evidence="1">
    <location>
        <begin position="1"/>
        <end position="88"/>
    </location>
</feature>
<dbReference type="InParanoid" id="A0A0P0UXJ2"/>
<evidence type="ECO:0000313" key="3">
    <source>
        <dbReference type="Proteomes" id="UP000059680"/>
    </source>
</evidence>
<name>A0A0P0UXJ2_ORYSJ</name>
<gene>
    <name evidence="2" type="ordered locus">Os01g0109000</name>
    <name evidence="2" type="ORF">OSNPB_010109000</name>
</gene>
<feature type="compositionally biased region" description="Pro residues" evidence="1">
    <location>
        <begin position="49"/>
        <end position="66"/>
    </location>
</feature>
<sequence length="88" mass="8977">PETRPSAYGGSSSGSHRRHTQGDPRMDDGGNASPSSSLSSVGAACPPASQLPPSPPRRPLPPPLPPRPDDLSPPAGRLAACSCREGEK</sequence>
<accession>A0A0P0UXJ2</accession>
<feature type="non-terminal residue" evidence="2">
    <location>
        <position position="1"/>
    </location>
</feature>
<organism evidence="2 3">
    <name type="scientific">Oryza sativa subsp. japonica</name>
    <name type="common">Rice</name>
    <dbReference type="NCBI Taxonomy" id="39947"/>
    <lineage>
        <taxon>Eukaryota</taxon>
        <taxon>Viridiplantae</taxon>
        <taxon>Streptophyta</taxon>
        <taxon>Embryophyta</taxon>
        <taxon>Tracheophyta</taxon>
        <taxon>Spermatophyta</taxon>
        <taxon>Magnoliopsida</taxon>
        <taxon>Liliopsida</taxon>
        <taxon>Poales</taxon>
        <taxon>Poaceae</taxon>
        <taxon>BOP clade</taxon>
        <taxon>Oryzoideae</taxon>
        <taxon>Oryzeae</taxon>
        <taxon>Oryzinae</taxon>
        <taxon>Oryza</taxon>
        <taxon>Oryza sativa</taxon>
    </lineage>
</organism>
<reference evidence="3" key="1">
    <citation type="journal article" date="2005" name="Nature">
        <title>The map-based sequence of the rice genome.</title>
        <authorList>
            <consortium name="International rice genome sequencing project (IRGSP)"/>
            <person name="Matsumoto T."/>
            <person name="Wu J."/>
            <person name="Kanamori H."/>
            <person name="Katayose Y."/>
            <person name="Fujisawa M."/>
            <person name="Namiki N."/>
            <person name="Mizuno H."/>
            <person name="Yamamoto K."/>
            <person name="Antonio B.A."/>
            <person name="Baba T."/>
            <person name="Sakata K."/>
            <person name="Nagamura Y."/>
            <person name="Aoki H."/>
            <person name="Arikawa K."/>
            <person name="Arita K."/>
            <person name="Bito T."/>
            <person name="Chiden Y."/>
            <person name="Fujitsuka N."/>
            <person name="Fukunaka R."/>
            <person name="Hamada M."/>
            <person name="Harada C."/>
            <person name="Hayashi A."/>
            <person name="Hijishita S."/>
            <person name="Honda M."/>
            <person name="Hosokawa S."/>
            <person name="Ichikawa Y."/>
            <person name="Idonuma A."/>
            <person name="Iijima M."/>
            <person name="Ikeda M."/>
            <person name="Ikeno M."/>
            <person name="Ito K."/>
            <person name="Ito S."/>
            <person name="Ito T."/>
            <person name="Ito Y."/>
            <person name="Ito Y."/>
            <person name="Iwabuchi A."/>
            <person name="Kamiya K."/>
            <person name="Karasawa W."/>
            <person name="Kurita K."/>
            <person name="Katagiri S."/>
            <person name="Kikuta A."/>
            <person name="Kobayashi H."/>
            <person name="Kobayashi N."/>
            <person name="Machita K."/>
            <person name="Maehara T."/>
            <person name="Masukawa M."/>
            <person name="Mizubayashi T."/>
            <person name="Mukai Y."/>
            <person name="Nagasaki H."/>
            <person name="Nagata Y."/>
            <person name="Naito S."/>
            <person name="Nakashima M."/>
            <person name="Nakama Y."/>
            <person name="Nakamichi Y."/>
            <person name="Nakamura M."/>
            <person name="Meguro A."/>
            <person name="Negishi M."/>
            <person name="Ohta I."/>
            <person name="Ohta T."/>
            <person name="Okamoto M."/>
            <person name="Ono N."/>
            <person name="Saji S."/>
            <person name="Sakaguchi M."/>
            <person name="Sakai K."/>
            <person name="Shibata M."/>
            <person name="Shimokawa T."/>
            <person name="Song J."/>
            <person name="Takazaki Y."/>
            <person name="Terasawa K."/>
            <person name="Tsugane M."/>
            <person name="Tsuji K."/>
            <person name="Ueda S."/>
            <person name="Waki K."/>
            <person name="Yamagata H."/>
            <person name="Yamamoto M."/>
            <person name="Yamamoto S."/>
            <person name="Yamane H."/>
            <person name="Yoshiki S."/>
            <person name="Yoshihara R."/>
            <person name="Yukawa K."/>
            <person name="Zhong H."/>
            <person name="Yano M."/>
            <person name="Yuan Q."/>
            <person name="Ouyang S."/>
            <person name="Liu J."/>
            <person name="Jones K.M."/>
            <person name="Gansberger K."/>
            <person name="Moffat K."/>
            <person name="Hill J."/>
            <person name="Bera J."/>
            <person name="Fadrosh D."/>
            <person name="Jin S."/>
            <person name="Johri S."/>
            <person name="Kim M."/>
            <person name="Overton L."/>
            <person name="Reardon M."/>
            <person name="Tsitrin T."/>
            <person name="Vuong H."/>
            <person name="Weaver B."/>
            <person name="Ciecko A."/>
            <person name="Tallon L."/>
            <person name="Jackson J."/>
            <person name="Pai G."/>
            <person name="Aken S.V."/>
            <person name="Utterback T."/>
            <person name="Reidmuller S."/>
            <person name="Feldblyum T."/>
            <person name="Hsiao J."/>
            <person name="Zismann V."/>
            <person name="Iobst S."/>
            <person name="de Vazeille A.R."/>
            <person name="Buell C.R."/>
            <person name="Ying K."/>
            <person name="Li Y."/>
            <person name="Lu T."/>
            <person name="Huang Y."/>
            <person name="Zhao Q."/>
            <person name="Feng Q."/>
            <person name="Zhang L."/>
            <person name="Zhu J."/>
            <person name="Weng Q."/>
            <person name="Mu J."/>
            <person name="Lu Y."/>
            <person name="Fan D."/>
            <person name="Liu Y."/>
            <person name="Guan J."/>
            <person name="Zhang Y."/>
            <person name="Yu S."/>
            <person name="Liu X."/>
            <person name="Zhang Y."/>
            <person name="Hong G."/>
            <person name="Han B."/>
            <person name="Choisne N."/>
            <person name="Demange N."/>
            <person name="Orjeda G."/>
            <person name="Samain S."/>
            <person name="Cattolico L."/>
            <person name="Pelletier E."/>
            <person name="Couloux A."/>
            <person name="Segurens B."/>
            <person name="Wincker P."/>
            <person name="D'Hont A."/>
            <person name="Scarpelli C."/>
            <person name="Weissenbach J."/>
            <person name="Salanoubat M."/>
            <person name="Quetier F."/>
            <person name="Yu Y."/>
            <person name="Kim H.R."/>
            <person name="Rambo T."/>
            <person name="Currie J."/>
            <person name="Collura K."/>
            <person name="Luo M."/>
            <person name="Yang T."/>
            <person name="Ammiraju J.S.S."/>
            <person name="Engler F."/>
            <person name="Soderlund C."/>
            <person name="Wing R.A."/>
            <person name="Palmer L.E."/>
            <person name="de la Bastide M."/>
            <person name="Spiegel L."/>
            <person name="Nascimento L."/>
            <person name="Zutavern T."/>
            <person name="O'Shaughnessy A."/>
            <person name="Dike S."/>
            <person name="Dedhia N."/>
            <person name="Preston R."/>
            <person name="Balija V."/>
            <person name="McCombie W.R."/>
            <person name="Chow T."/>
            <person name="Chen H."/>
            <person name="Chung M."/>
            <person name="Chen C."/>
            <person name="Shaw J."/>
            <person name="Wu H."/>
            <person name="Hsiao K."/>
            <person name="Chao Y."/>
            <person name="Chu M."/>
            <person name="Cheng C."/>
            <person name="Hour A."/>
            <person name="Lee P."/>
            <person name="Lin S."/>
            <person name="Lin Y."/>
            <person name="Liou J."/>
            <person name="Liu S."/>
            <person name="Hsing Y."/>
            <person name="Raghuvanshi S."/>
            <person name="Mohanty A."/>
            <person name="Bharti A.K."/>
            <person name="Gaur A."/>
            <person name="Gupta V."/>
            <person name="Kumar D."/>
            <person name="Ravi V."/>
            <person name="Vij S."/>
            <person name="Kapur A."/>
            <person name="Khurana P."/>
            <person name="Khurana P."/>
            <person name="Khurana J.P."/>
            <person name="Tyagi A.K."/>
            <person name="Gaikwad K."/>
            <person name="Singh A."/>
            <person name="Dalal V."/>
            <person name="Srivastava S."/>
            <person name="Dixit A."/>
            <person name="Pal A.K."/>
            <person name="Ghazi I.A."/>
            <person name="Yadav M."/>
            <person name="Pandit A."/>
            <person name="Bhargava A."/>
            <person name="Sureshbabu K."/>
            <person name="Batra K."/>
            <person name="Sharma T.R."/>
            <person name="Mohapatra T."/>
            <person name="Singh N.K."/>
            <person name="Messing J."/>
            <person name="Nelson A.B."/>
            <person name="Fuks G."/>
            <person name="Kavchok S."/>
            <person name="Keizer G."/>
            <person name="Linton E."/>
            <person name="Llaca V."/>
            <person name="Song R."/>
            <person name="Tanyolac B."/>
            <person name="Young S."/>
            <person name="Ho-Il K."/>
            <person name="Hahn J.H."/>
            <person name="Sangsakoo G."/>
            <person name="Vanavichit A."/>
            <person name="de Mattos Luiz.A.T."/>
            <person name="Zimmer P.D."/>
            <person name="Malone G."/>
            <person name="Dellagostin O."/>
            <person name="de Oliveira A.C."/>
            <person name="Bevan M."/>
            <person name="Bancroft I."/>
            <person name="Minx P."/>
            <person name="Cordum H."/>
            <person name="Wilson R."/>
            <person name="Cheng Z."/>
            <person name="Jin W."/>
            <person name="Jiang J."/>
            <person name="Leong S.A."/>
            <person name="Iwama H."/>
            <person name="Gojobori T."/>
            <person name="Itoh T."/>
            <person name="Niimura Y."/>
            <person name="Fujii Y."/>
            <person name="Habara T."/>
            <person name="Sakai H."/>
            <person name="Sato Y."/>
            <person name="Wilson G."/>
            <person name="Kumar K."/>
            <person name="McCouch S."/>
            <person name="Juretic N."/>
            <person name="Hoen D."/>
            <person name="Wright S."/>
            <person name="Bruskiewich R."/>
            <person name="Bureau T."/>
            <person name="Miyao A."/>
            <person name="Hirochika H."/>
            <person name="Nishikawa T."/>
            <person name="Kadowaki K."/>
            <person name="Sugiura M."/>
            <person name="Burr B."/>
            <person name="Sasaki T."/>
        </authorList>
    </citation>
    <scope>NUCLEOTIDE SEQUENCE [LARGE SCALE GENOMIC DNA]</scope>
    <source>
        <strain evidence="3">cv. Nipponbare</strain>
    </source>
</reference>
<dbReference type="AlphaFoldDB" id="A0A0P0UXJ2"/>
<reference evidence="2 3" key="2">
    <citation type="journal article" date="2013" name="Plant Cell Physiol.">
        <title>Rice Annotation Project Database (RAP-DB): an integrative and interactive database for rice genomics.</title>
        <authorList>
            <person name="Sakai H."/>
            <person name="Lee S.S."/>
            <person name="Tanaka T."/>
            <person name="Numa H."/>
            <person name="Kim J."/>
            <person name="Kawahara Y."/>
            <person name="Wakimoto H."/>
            <person name="Yang C.C."/>
            <person name="Iwamoto M."/>
            <person name="Abe T."/>
            <person name="Yamada Y."/>
            <person name="Muto A."/>
            <person name="Inokuchi H."/>
            <person name="Ikemura T."/>
            <person name="Matsumoto T."/>
            <person name="Sasaki T."/>
            <person name="Itoh T."/>
        </authorList>
    </citation>
    <scope>NUCLEOTIDE SEQUENCE [LARGE SCALE GENOMIC DNA]</scope>
    <source>
        <strain evidence="3">cv. Nipponbare</strain>
    </source>
</reference>
<proteinExistence type="predicted"/>
<evidence type="ECO:0000313" key="2">
    <source>
        <dbReference type="EMBL" id="BAS69994.1"/>
    </source>
</evidence>
<dbReference type="EMBL" id="AP014957">
    <property type="protein sequence ID" value="BAS69994.1"/>
    <property type="molecule type" value="Genomic_DNA"/>
</dbReference>
<evidence type="ECO:0000256" key="1">
    <source>
        <dbReference type="SAM" id="MobiDB-lite"/>
    </source>
</evidence>
<dbReference type="PaxDb" id="39947-A0A0P0UXJ2"/>
<dbReference type="Gramene" id="Os01t0109000-01">
    <property type="protein sequence ID" value="Os01t0109000-01"/>
    <property type="gene ID" value="Os01g0109000"/>
</dbReference>